<feature type="transmembrane region" description="Helical" evidence="1">
    <location>
        <begin position="42"/>
        <end position="59"/>
    </location>
</feature>
<feature type="transmembrane region" description="Helical" evidence="1">
    <location>
        <begin position="120"/>
        <end position="138"/>
    </location>
</feature>
<keyword evidence="3" id="KW-1185">Reference proteome</keyword>
<dbReference type="EMBL" id="LT594323">
    <property type="protein sequence ID" value="SBT45291.1"/>
    <property type="molecule type" value="Genomic_DNA"/>
</dbReference>
<dbReference type="AlphaFoldDB" id="A0A1A8ZNA3"/>
<name>A0A1A8ZNA3_9ACTN</name>
<gene>
    <name evidence="2" type="ORF">GA0070611_2974</name>
</gene>
<dbReference type="STRING" id="261654.GA0070611_2974"/>
<evidence type="ECO:0000313" key="2">
    <source>
        <dbReference type="EMBL" id="SBT45291.1"/>
    </source>
</evidence>
<reference evidence="3" key="1">
    <citation type="submission" date="2016-06" db="EMBL/GenBank/DDBJ databases">
        <authorList>
            <person name="Varghese N."/>
            <person name="Submissions Spin"/>
        </authorList>
    </citation>
    <scope>NUCLEOTIDE SEQUENCE [LARGE SCALE GENOMIC DNA]</scope>
    <source>
        <strain evidence="3">DSM 44815</strain>
    </source>
</reference>
<dbReference type="Proteomes" id="UP000199385">
    <property type="component" value="Chromosome I"/>
</dbReference>
<keyword evidence="1" id="KW-1133">Transmembrane helix</keyword>
<proteinExistence type="predicted"/>
<protein>
    <submittedName>
        <fullName evidence="2">Uncharacterized protein</fullName>
    </submittedName>
</protein>
<evidence type="ECO:0000256" key="1">
    <source>
        <dbReference type="SAM" id="Phobius"/>
    </source>
</evidence>
<sequence>MFWQPCYHYPRFMGLLASQPLSAAIGLALVLFLVWFLPGYDWLGGVLLLIAIAYVAVPFTSGGDYVSHIMAEQAAVMLFLIGRGIKIRVTGYVTSGAFRAILGALMLSALWVWIQRGAPFKLWVAATLVVVVVLWRVAANVGSSLSAAEADFQYQAAAEVTPEALMKRDEALLQAIYKVAHGRAGRFVAARDIAPFLQLSGYEAEVAAHRLIDSGKIEENEYGYALKQRGVEAYERQHANGKRRSPVSNIFNFHGSASGVFGSGNDVHGNKFTSGVLPDGLLDRLISTAVQVRAEAAEHQARRIDAAVVDLRGAGDSPERLRRGAQRLVQIAGTLGDIGVPLLKVAAEVMSALPG</sequence>
<accession>A0A1A8ZNA3</accession>
<feature type="transmembrane region" description="Helical" evidence="1">
    <location>
        <begin position="12"/>
        <end position="35"/>
    </location>
</feature>
<evidence type="ECO:0000313" key="3">
    <source>
        <dbReference type="Proteomes" id="UP000199385"/>
    </source>
</evidence>
<keyword evidence="1" id="KW-0472">Membrane</keyword>
<organism evidence="2 3">
    <name type="scientific">Micromonospora auratinigra</name>
    <dbReference type="NCBI Taxonomy" id="261654"/>
    <lineage>
        <taxon>Bacteria</taxon>
        <taxon>Bacillati</taxon>
        <taxon>Actinomycetota</taxon>
        <taxon>Actinomycetes</taxon>
        <taxon>Micromonosporales</taxon>
        <taxon>Micromonosporaceae</taxon>
        <taxon>Micromonospora</taxon>
    </lineage>
</organism>
<feature type="transmembrane region" description="Helical" evidence="1">
    <location>
        <begin position="97"/>
        <end position="114"/>
    </location>
</feature>
<keyword evidence="1" id="KW-0812">Transmembrane</keyword>
<dbReference type="PATRIC" id="fig|261654.4.peg.3025"/>